<sequence>MCQLRLLLLSVAALILLASAYASEAVADSQISVNGRRDPQRKPKFVFPSSTVESDSSIPPLESRTRTSEHSQIVVRGRRNSQKKPKFVFPSSTEESDSSIPPLESRTRTSEHSPISVRGRRDSQMKSKFVFPSSAEEPDSSIPRLESRTRTSEEKVWPKSTSPENLDAVAQVQSPQRSVLQNSYPDTEGRSLRRDSNILMQTLRALGSILPTPQSATTKKDEEESSSATKAENSKPVVDKADAPTRPASDGFSLANLMPDGLRALEGLDDILRSTVPRFDRFNCLERVMCEIAAPLGDEDGPGLGDTILNGVQTLQQLGETTLLSNFLPNSGEEPSDVLNQFNSPHRQQFLQHQAHQQNLIQQQVQQQTRPQFPTQQLVPQQQLAGPQQRPAVPPLPYYIPTPVERQHERGPVEYLVSKDQYNEGRQEYQDNYIRREAPYDYQSSQSSYLPQHQQPPPPSQPQYQQAAPSHQYHTYYQQHPHQYHHRQPQQREIGQSHQQHQRADHVYQQPHEYHNRPPHHAPQTTAVPRWRRFVNNVFGSQRRRRTNRPQRPVRRNRRDTAEENNGREEQKVETSKAQRSSRGGSRQAKISPMWETGTRKAKSKAEGPSDVKTLTREDLEVIKSRIQAINREVLKEAARNGTSSFSGRKISGRRARFLDSFINGWSAKTFLGLLDNLMDGYSFHPYTHAAYMGYTSRAGTCQAMYPRCPDSANDWLDFMNNFNRYFPDGVPFRDSLPWPLNLLLP</sequence>
<feature type="compositionally biased region" description="Low complexity" evidence="1">
    <location>
        <begin position="441"/>
        <end position="453"/>
    </location>
</feature>
<feature type="compositionally biased region" description="Basic residues" evidence="1">
    <location>
        <begin position="542"/>
        <end position="558"/>
    </location>
</feature>
<feature type="compositionally biased region" description="Basic and acidic residues" evidence="1">
    <location>
        <begin position="187"/>
        <end position="196"/>
    </location>
</feature>
<feature type="signal peptide" evidence="2">
    <location>
        <begin position="1"/>
        <end position="22"/>
    </location>
</feature>
<organism evidence="3 4">
    <name type="scientific">Hyalella azteca</name>
    <name type="common">Amphipod</name>
    <dbReference type="NCBI Taxonomy" id="294128"/>
    <lineage>
        <taxon>Eukaryota</taxon>
        <taxon>Metazoa</taxon>
        <taxon>Ecdysozoa</taxon>
        <taxon>Arthropoda</taxon>
        <taxon>Crustacea</taxon>
        <taxon>Multicrustacea</taxon>
        <taxon>Malacostraca</taxon>
        <taxon>Eumalacostraca</taxon>
        <taxon>Peracarida</taxon>
        <taxon>Amphipoda</taxon>
        <taxon>Senticaudata</taxon>
        <taxon>Talitrida</taxon>
        <taxon>Talitroidea</taxon>
        <taxon>Hyalellidae</taxon>
        <taxon>Hyalella</taxon>
    </lineage>
</organism>
<evidence type="ECO:0000256" key="2">
    <source>
        <dbReference type="SAM" id="SignalP"/>
    </source>
</evidence>
<evidence type="ECO:0000313" key="3">
    <source>
        <dbReference type="Proteomes" id="UP000694843"/>
    </source>
</evidence>
<dbReference type="GeneID" id="108680257"/>
<reference evidence="4" key="1">
    <citation type="submission" date="2025-08" db="UniProtKB">
        <authorList>
            <consortium name="RefSeq"/>
        </authorList>
    </citation>
    <scope>IDENTIFICATION</scope>
    <source>
        <tissue evidence="4">Whole organism</tissue>
    </source>
</reference>
<feature type="compositionally biased region" description="Polar residues" evidence="1">
    <location>
        <begin position="171"/>
        <end position="185"/>
    </location>
</feature>
<feature type="compositionally biased region" description="Basic and acidic residues" evidence="1">
    <location>
        <begin position="559"/>
        <end position="577"/>
    </location>
</feature>
<dbReference type="AlphaFoldDB" id="A0A8B7PEG8"/>
<accession>A0A8B7PEG8</accession>
<evidence type="ECO:0000256" key="1">
    <source>
        <dbReference type="SAM" id="MobiDB-lite"/>
    </source>
</evidence>
<keyword evidence="2" id="KW-0732">Signal</keyword>
<feature type="chain" id="PRO_5034560461" evidence="2">
    <location>
        <begin position="23"/>
        <end position="746"/>
    </location>
</feature>
<feature type="compositionally biased region" description="Low complexity" evidence="1">
    <location>
        <begin position="462"/>
        <end position="481"/>
    </location>
</feature>
<keyword evidence="3" id="KW-1185">Reference proteome</keyword>
<name>A0A8B7PEG8_HYAAZ</name>
<feature type="region of interest" description="Disordered" evidence="1">
    <location>
        <begin position="536"/>
        <end position="611"/>
    </location>
</feature>
<feature type="region of interest" description="Disordered" evidence="1">
    <location>
        <begin position="512"/>
        <end position="531"/>
    </location>
</feature>
<feature type="compositionally biased region" description="Low complexity" evidence="1">
    <location>
        <begin position="364"/>
        <end position="391"/>
    </location>
</feature>
<evidence type="ECO:0000313" key="4">
    <source>
        <dbReference type="RefSeq" id="XP_018024534.1"/>
    </source>
</evidence>
<dbReference type="OrthoDB" id="6378044at2759"/>
<gene>
    <name evidence="4" type="primary">LOC108680257</name>
</gene>
<feature type="compositionally biased region" description="Basic residues" evidence="1">
    <location>
        <begin position="76"/>
        <end position="86"/>
    </location>
</feature>
<feature type="region of interest" description="Disordered" evidence="1">
    <location>
        <begin position="364"/>
        <end position="405"/>
    </location>
</feature>
<feature type="compositionally biased region" description="Basic and acidic residues" evidence="1">
    <location>
        <begin position="145"/>
        <end position="157"/>
    </location>
</feature>
<feature type="compositionally biased region" description="Polar residues" evidence="1">
    <location>
        <begin position="48"/>
        <end position="57"/>
    </location>
</feature>
<feature type="region of interest" description="Disordered" evidence="1">
    <location>
        <begin position="34"/>
        <end position="252"/>
    </location>
</feature>
<proteinExistence type="predicted"/>
<dbReference type="KEGG" id="hazt:108680257"/>
<protein>
    <submittedName>
        <fullName evidence="4">Uncharacterized protein LOC108680257 isoform X1</fullName>
    </submittedName>
</protein>
<dbReference type="RefSeq" id="XP_018024534.1">
    <property type="nucleotide sequence ID" value="XM_018169045.2"/>
</dbReference>
<feature type="region of interest" description="Disordered" evidence="1">
    <location>
        <begin position="441"/>
        <end position="506"/>
    </location>
</feature>
<dbReference type="Proteomes" id="UP000694843">
    <property type="component" value="Unplaced"/>
</dbReference>